<dbReference type="GO" id="GO:0032259">
    <property type="term" value="P:methylation"/>
    <property type="evidence" value="ECO:0007669"/>
    <property type="project" value="UniProtKB-KW"/>
</dbReference>
<dbReference type="GO" id="GO:0008168">
    <property type="term" value="F:methyltransferase activity"/>
    <property type="evidence" value="ECO:0007669"/>
    <property type="project" value="UniProtKB-KW"/>
</dbReference>
<evidence type="ECO:0000256" key="2">
    <source>
        <dbReference type="ARBA" id="ARBA00022679"/>
    </source>
</evidence>
<keyword evidence="1 5" id="KW-0489">Methyltransferase</keyword>
<feature type="domain" description="Methyltransferase" evidence="4">
    <location>
        <begin position="53"/>
        <end position="143"/>
    </location>
</feature>
<dbReference type="Pfam" id="PF13649">
    <property type="entry name" value="Methyltransf_25"/>
    <property type="match status" value="1"/>
</dbReference>
<protein>
    <submittedName>
        <fullName evidence="5">Class I SAM-dependent methyltransferase</fullName>
    </submittedName>
</protein>
<evidence type="ECO:0000259" key="4">
    <source>
        <dbReference type="Pfam" id="PF13649"/>
    </source>
</evidence>
<evidence type="ECO:0000313" key="6">
    <source>
        <dbReference type="Proteomes" id="UP000294739"/>
    </source>
</evidence>
<evidence type="ECO:0000256" key="3">
    <source>
        <dbReference type="ARBA" id="ARBA00022691"/>
    </source>
</evidence>
<keyword evidence="2 5" id="KW-0808">Transferase</keyword>
<evidence type="ECO:0000256" key="1">
    <source>
        <dbReference type="ARBA" id="ARBA00022603"/>
    </source>
</evidence>
<dbReference type="OrthoDB" id="9805171at2"/>
<organism evidence="5 6">
    <name type="scientific">Jiangella asiatica</name>
    <dbReference type="NCBI Taxonomy" id="2530372"/>
    <lineage>
        <taxon>Bacteria</taxon>
        <taxon>Bacillati</taxon>
        <taxon>Actinomycetota</taxon>
        <taxon>Actinomycetes</taxon>
        <taxon>Jiangellales</taxon>
        <taxon>Jiangellaceae</taxon>
        <taxon>Jiangella</taxon>
    </lineage>
</organism>
<dbReference type="InterPro" id="IPR029063">
    <property type="entry name" value="SAM-dependent_MTases_sf"/>
</dbReference>
<dbReference type="Gene3D" id="3.40.50.150">
    <property type="entry name" value="Vaccinia Virus protein VP39"/>
    <property type="match status" value="1"/>
</dbReference>
<proteinExistence type="predicted"/>
<keyword evidence="3" id="KW-0949">S-adenosyl-L-methionine</keyword>
<dbReference type="InParanoid" id="A0A4R5CGY1"/>
<dbReference type="EMBL" id="SMKZ01000074">
    <property type="protein sequence ID" value="TDD97543.1"/>
    <property type="molecule type" value="Genomic_DNA"/>
</dbReference>
<comment type="caution">
    <text evidence="5">The sequence shown here is derived from an EMBL/GenBank/DDBJ whole genome shotgun (WGS) entry which is preliminary data.</text>
</comment>
<dbReference type="PANTHER" id="PTHR43464:SF19">
    <property type="entry name" value="UBIQUINONE BIOSYNTHESIS O-METHYLTRANSFERASE, MITOCHONDRIAL"/>
    <property type="match status" value="1"/>
</dbReference>
<name>A0A4R5CGY1_9ACTN</name>
<reference evidence="5 6" key="1">
    <citation type="submission" date="2019-03" db="EMBL/GenBank/DDBJ databases">
        <title>Draft genome sequences of novel Actinobacteria.</title>
        <authorList>
            <person name="Sahin N."/>
            <person name="Ay H."/>
            <person name="Saygin H."/>
        </authorList>
    </citation>
    <scope>NUCLEOTIDE SEQUENCE [LARGE SCALE GENOMIC DNA]</scope>
    <source>
        <strain evidence="5 6">5K138</strain>
    </source>
</reference>
<dbReference type="RefSeq" id="WP_131901432.1">
    <property type="nucleotide sequence ID" value="NZ_SMKZ01000074.1"/>
</dbReference>
<gene>
    <name evidence="5" type="ORF">E1269_29580</name>
</gene>
<evidence type="ECO:0000313" key="5">
    <source>
        <dbReference type="EMBL" id="TDD97543.1"/>
    </source>
</evidence>
<dbReference type="AlphaFoldDB" id="A0A4R5CGY1"/>
<keyword evidence="6" id="KW-1185">Reference proteome</keyword>
<dbReference type="CDD" id="cd02440">
    <property type="entry name" value="AdoMet_MTases"/>
    <property type="match status" value="1"/>
</dbReference>
<dbReference type="FunCoup" id="A0A4R5CGY1">
    <property type="interactions" value="103"/>
</dbReference>
<sequence length="217" mass="23233">MTEPAFLSAVRESYDTVADSYTELYPPSRLDPIGRAMLTAFAEIVRDAGGGPVADLGCGPGGLTGLLAGMGLDAFGVDLSPRMVELARRDHPDLRFEVGSMTALDLADAGLAAILAFFSTYHTPPEHLPTIYAEFGRTLAPGGRLLLGTYIGDDDHFRPTQAYGGHPVSYESYLLPAERIVALLADAGLVVTARLLVEKPEAKRQYAIFLAQKPARP</sequence>
<dbReference type="Proteomes" id="UP000294739">
    <property type="component" value="Unassembled WGS sequence"/>
</dbReference>
<dbReference type="PANTHER" id="PTHR43464">
    <property type="entry name" value="METHYLTRANSFERASE"/>
    <property type="match status" value="1"/>
</dbReference>
<dbReference type="SUPFAM" id="SSF53335">
    <property type="entry name" value="S-adenosyl-L-methionine-dependent methyltransferases"/>
    <property type="match status" value="1"/>
</dbReference>
<dbReference type="InterPro" id="IPR041698">
    <property type="entry name" value="Methyltransf_25"/>
</dbReference>
<accession>A0A4R5CGY1</accession>